<reference evidence="2" key="1">
    <citation type="submission" date="2022-10" db="EMBL/GenBank/DDBJ databases">
        <authorList>
            <person name="Chen Y."/>
            <person name="Dougan E. K."/>
            <person name="Chan C."/>
            <person name="Rhodes N."/>
            <person name="Thang M."/>
        </authorList>
    </citation>
    <scope>NUCLEOTIDE SEQUENCE</scope>
</reference>
<dbReference type="Proteomes" id="UP001152797">
    <property type="component" value="Unassembled WGS sequence"/>
</dbReference>
<evidence type="ECO:0000256" key="1">
    <source>
        <dbReference type="SAM" id="MobiDB-lite"/>
    </source>
</evidence>
<reference evidence="3" key="2">
    <citation type="submission" date="2024-04" db="EMBL/GenBank/DDBJ databases">
        <authorList>
            <person name="Chen Y."/>
            <person name="Shah S."/>
            <person name="Dougan E. K."/>
            <person name="Thang M."/>
            <person name="Chan C."/>
        </authorList>
    </citation>
    <scope>NUCLEOTIDE SEQUENCE [LARGE SCALE GENOMIC DNA]</scope>
</reference>
<evidence type="ECO:0000313" key="2">
    <source>
        <dbReference type="EMBL" id="CAI3975119.1"/>
    </source>
</evidence>
<name>A0A9P1BKK9_9DINO</name>
<dbReference type="EMBL" id="CAMXCT020000181">
    <property type="protein sequence ID" value="CAL1128494.1"/>
    <property type="molecule type" value="Genomic_DNA"/>
</dbReference>
<feature type="region of interest" description="Disordered" evidence="1">
    <location>
        <begin position="1394"/>
        <end position="1416"/>
    </location>
</feature>
<dbReference type="EMBL" id="CAMXCT030000181">
    <property type="protein sequence ID" value="CAL4762431.1"/>
    <property type="molecule type" value="Genomic_DNA"/>
</dbReference>
<proteinExistence type="predicted"/>
<gene>
    <name evidence="2" type="ORF">C1SCF055_LOCUS3479</name>
</gene>
<protein>
    <submittedName>
        <fullName evidence="2">Uncharacterized protein</fullName>
    </submittedName>
</protein>
<feature type="compositionally biased region" description="Basic residues" evidence="1">
    <location>
        <begin position="1405"/>
        <end position="1416"/>
    </location>
</feature>
<organism evidence="2">
    <name type="scientific">Cladocopium goreaui</name>
    <dbReference type="NCBI Taxonomy" id="2562237"/>
    <lineage>
        <taxon>Eukaryota</taxon>
        <taxon>Sar</taxon>
        <taxon>Alveolata</taxon>
        <taxon>Dinophyceae</taxon>
        <taxon>Suessiales</taxon>
        <taxon>Symbiodiniaceae</taxon>
        <taxon>Cladocopium</taxon>
    </lineage>
</organism>
<evidence type="ECO:0000313" key="3">
    <source>
        <dbReference type="EMBL" id="CAL1128494.1"/>
    </source>
</evidence>
<keyword evidence="4" id="KW-1185">Reference proteome</keyword>
<dbReference type="EMBL" id="CAMXCT010000181">
    <property type="protein sequence ID" value="CAI3975119.1"/>
    <property type="molecule type" value="Genomic_DNA"/>
</dbReference>
<evidence type="ECO:0000313" key="4">
    <source>
        <dbReference type="Proteomes" id="UP001152797"/>
    </source>
</evidence>
<comment type="caution">
    <text evidence="2">The sequence shown here is derived from an EMBL/GenBank/DDBJ whole genome shotgun (WGS) entry which is preliminary data.</text>
</comment>
<sequence>MEGGPLERNHLEKLMWDVLQKHGMDHKKLSVFKPEEAPLIAQQVCESLGLICESLHEEVILGWLQSTSQSEPFCKRLRGEHSQDPLLVGSHMQSKYNSIRSSAGSTGLTGTLTVDQRWTPLSARQRCKVEQSTAKKDHEESHKDRWSKELYKELLRVDAPILKGMEVCVNQERLHVAIAGKTRSSTLKRYIKAWRDWQSWKNLTWGEEAYVHPGMFCEYLFSRFDEPCGATVPIFICKAVSWFEKTAGFGEASIVSTSRAVCQIRDYITEKLAADTPPVRRAPRYPAVAVESLEALVLDTERTVCLRIMAWVKLLKIWGALRFDDMQKIKPADLQLTGGRLTTTLRVTKTSGPGKRVQELPVCISEKAYVWDVAWIETGFRLLKQHANFERDYLLPKFMENWAGFQMKYATYQDVSSYACHLRKILPSYYDFNAIFPEELASFWTEHSERATMPTALAMLGVETSKRDLVGRWKPEASDTYIRSYNGLVAQLQGLYGKAMRKPDRFRLLDEIDVAESADAWLRNRKTEIVDAERAELVSQLMASMDSFAIHDEVEVPLGEQGDTEQTEVLEEPLDDGATDDRKTSRTKGFIVVTTGKNCKRLHKASGGCWMARERIFKQSVEFEERPTDTEFTHAPLQVRVIPAAEFKSVEKGRRSEGIVLLILELGALGDALKLGSSDLRFTLSRNDVPDEVQAHFFENGVTNVNKFSSFFRSEEDLIQVLRDDFNIDANASLADRAQVASVICSWKETITKAKRQAEVEAEMDSREWTKPIPVGDYVQLRIFFQKTIGHIEDRVTPAKEYLEKKLQELENGEFRAETLAEVVSKDEIDPDVLVPIFDSKGSLSVKKGSSQVPMPTGPEQLRRRLSVMQNCLMMLALKHVNREEIQDVSKDVFDKYKDYLLGDYVWGLSSTDLQGQQIQTPPWSLVLAYEQSIRKRAYNLMTTEKLMLGAALEKVQVDMVDIKDLGAVQAGHYRGQRPASMWQWPAVQELLDSGKFQTCAFYQSDFGTAYLKPTRLFLKDFEMEKDTMAPGEAGCNLVQNQELKDGLVDLWRNMLQQEGYNTAGLADIAEGQPFRLRLMEALLDRAGDPDHRFLLQGEKGYPVGVLQPLPRTPHMYEEQTSWKLEDDPYMRSEIWRDNYESVGDHEIFVREHFAEECKEGLMERLTLEQAKERFGDKVAVCVDGDLDKKDGSLGKGYIKRDGARTSLRLDISCQKQKRNLADTGNATHYSLDGSIIEWFSEEVLESWAPWLFIRKDPKRVIASLELLATLVATRLWAKGLRKGARGTWWIKAGTDNLSNSYAVSKWMSTKYPLTILIMELSETLRTRGCELHLEWIPRERNQLADDLTNQDFKHFSLDSRDSRVQFVGGDTRWLVLDGLMAKAQEFHMELAEERKRKVTDPKPVKNKKRKKLDPW</sequence>
<feature type="compositionally biased region" description="Basic and acidic residues" evidence="1">
    <location>
        <begin position="1394"/>
        <end position="1404"/>
    </location>
</feature>
<accession>A0A9P1BKK9</accession>